<organism evidence="1 2">
    <name type="scientific">Segatella copri</name>
    <dbReference type="NCBI Taxonomy" id="165179"/>
    <lineage>
        <taxon>Bacteria</taxon>
        <taxon>Pseudomonadati</taxon>
        <taxon>Bacteroidota</taxon>
        <taxon>Bacteroidia</taxon>
        <taxon>Bacteroidales</taxon>
        <taxon>Prevotellaceae</taxon>
        <taxon>Segatella</taxon>
    </lineage>
</organism>
<evidence type="ECO:0000313" key="1">
    <source>
        <dbReference type="EMBL" id="RGS44172.1"/>
    </source>
</evidence>
<feature type="non-terminal residue" evidence="1">
    <location>
        <position position="1"/>
    </location>
</feature>
<sequence length="39" mass="4651">ELPFFDPKNKQCKMPYRTLSAIMSGICLKSMKYRKRLNL</sequence>
<gene>
    <name evidence="1" type="ORF">DWX90_16135</name>
</gene>
<dbReference type="EMBL" id="QRVN01000085">
    <property type="protein sequence ID" value="RGS44172.1"/>
    <property type="molecule type" value="Genomic_DNA"/>
</dbReference>
<proteinExistence type="predicted"/>
<protein>
    <submittedName>
        <fullName evidence="1">Uncharacterized protein</fullName>
    </submittedName>
</protein>
<dbReference type="Proteomes" id="UP000286113">
    <property type="component" value="Unassembled WGS sequence"/>
</dbReference>
<evidence type="ECO:0000313" key="2">
    <source>
        <dbReference type="Proteomes" id="UP000286113"/>
    </source>
</evidence>
<reference evidence="1 2" key="1">
    <citation type="submission" date="2018-08" db="EMBL/GenBank/DDBJ databases">
        <title>A genome reference for cultivated species of the human gut microbiota.</title>
        <authorList>
            <person name="Zou Y."/>
            <person name="Xue W."/>
            <person name="Luo G."/>
        </authorList>
    </citation>
    <scope>NUCLEOTIDE SEQUENCE [LARGE SCALE GENOMIC DNA]</scope>
    <source>
        <strain evidence="1 2">AF22-1</strain>
    </source>
</reference>
<accession>A0AA92TJC2</accession>
<name>A0AA92TJC2_9BACT</name>
<dbReference type="AlphaFoldDB" id="A0AA92TJC2"/>
<comment type="caution">
    <text evidence="1">The sequence shown here is derived from an EMBL/GenBank/DDBJ whole genome shotgun (WGS) entry which is preliminary data.</text>
</comment>